<dbReference type="PANTHER" id="PTHR24559">
    <property type="entry name" value="TRANSPOSON TY3-I GAG-POL POLYPROTEIN"/>
    <property type="match status" value="1"/>
</dbReference>
<dbReference type="Gene3D" id="3.10.10.10">
    <property type="entry name" value="HIV Type 1 Reverse Transcriptase, subunit A, domain 1"/>
    <property type="match status" value="1"/>
</dbReference>
<evidence type="ECO:0000259" key="3">
    <source>
        <dbReference type="PROSITE" id="PS50878"/>
    </source>
</evidence>
<protein>
    <recommendedName>
        <fullName evidence="2">ribonuclease H</fullName>
        <ecNumber evidence="2">3.1.26.4</ecNumber>
    </recommendedName>
</protein>
<dbReference type="Gene3D" id="3.30.70.270">
    <property type="match status" value="1"/>
</dbReference>
<dbReference type="InterPro" id="IPR053134">
    <property type="entry name" value="RNA-dir_DNA_polymerase"/>
</dbReference>
<organism evidence="4">
    <name type="scientific">Micrurus spixii</name>
    <name type="common">Amazon coral snake</name>
    <dbReference type="NCBI Taxonomy" id="129469"/>
    <lineage>
        <taxon>Eukaryota</taxon>
        <taxon>Metazoa</taxon>
        <taxon>Chordata</taxon>
        <taxon>Craniata</taxon>
        <taxon>Vertebrata</taxon>
        <taxon>Euteleostomi</taxon>
        <taxon>Lepidosauria</taxon>
        <taxon>Squamata</taxon>
        <taxon>Bifurcata</taxon>
        <taxon>Unidentata</taxon>
        <taxon>Episquamata</taxon>
        <taxon>Toxicofera</taxon>
        <taxon>Serpentes</taxon>
        <taxon>Colubroidea</taxon>
        <taxon>Elapidae</taxon>
        <taxon>Elapinae</taxon>
        <taxon>Micrurus</taxon>
    </lineage>
</organism>
<comment type="similarity">
    <text evidence="1">Belongs to the beta type-B retroviral polymerase family. HERV class-II K(HML-2) pol subfamily.</text>
</comment>
<proteinExistence type="inferred from homology"/>
<dbReference type="AlphaFoldDB" id="A0A2D4LZD5"/>
<evidence type="ECO:0000256" key="2">
    <source>
        <dbReference type="ARBA" id="ARBA00012180"/>
    </source>
</evidence>
<dbReference type="CDD" id="cd01647">
    <property type="entry name" value="RT_LTR"/>
    <property type="match status" value="1"/>
</dbReference>
<reference evidence="4" key="1">
    <citation type="submission" date="2017-07" db="EMBL/GenBank/DDBJ databases">
        <authorList>
            <person name="Mikheyev A."/>
            <person name="Grau M."/>
        </authorList>
    </citation>
    <scope>NUCLEOTIDE SEQUENCE</scope>
    <source>
        <tissue evidence="4">Venom_gland</tissue>
    </source>
</reference>
<dbReference type="PROSITE" id="PS50878">
    <property type="entry name" value="RT_POL"/>
    <property type="match status" value="1"/>
</dbReference>
<evidence type="ECO:0000256" key="1">
    <source>
        <dbReference type="ARBA" id="ARBA00010879"/>
    </source>
</evidence>
<dbReference type="GO" id="GO:0004523">
    <property type="term" value="F:RNA-DNA hybrid ribonuclease activity"/>
    <property type="evidence" value="ECO:0007669"/>
    <property type="project" value="UniProtKB-EC"/>
</dbReference>
<sequence length="162" mass="18736">MSELLAALSSGKFFTKLDLREAYYRIRVKAGDEWKTTFNCPLGSYQFRVMPFGLQGAPAVFMQLINSILHGHLYCGVLVYLDDILIYTNNLEDHVHLARSVLRKLLEAKLYVKLSKCEFHKTRLDYLGYRIPGLGLEMDPEKVKSVLQWCCGWLTFSSHRVR</sequence>
<dbReference type="InterPro" id="IPR043502">
    <property type="entry name" value="DNA/RNA_pol_sf"/>
</dbReference>
<feature type="domain" description="Reverse transcriptase" evidence="3">
    <location>
        <begin position="1"/>
        <end position="131"/>
    </location>
</feature>
<accession>A0A2D4LZD5</accession>
<dbReference type="EC" id="3.1.26.4" evidence="2"/>
<name>A0A2D4LZD5_9SAUR</name>
<dbReference type="SUPFAM" id="SSF56672">
    <property type="entry name" value="DNA/RNA polymerases"/>
    <property type="match status" value="1"/>
</dbReference>
<dbReference type="EMBL" id="IACM01059932">
    <property type="protein sequence ID" value="LAB26066.1"/>
    <property type="molecule type" value="Transcribed_RNA"/>
</dbReference>
<reference evidence="4" key="2">
    <citation type="submission" date="2017-11" db="EMBL/GenBank/DDBJ databases">
        <title>Coralsnake Venomics: Analyses of Venom Gland Transcriptomes and Proteomes of Six Brazilian Taxa.</title>
        <authorList>
            <person name="Aird S.D."/>
            <person name="Jorge da Silva N."/>
            <person name="Qiu L."/>
            <person name="Villar-Briones A."/>
            <person name="Aparecida-Saddi V."/>
            <person name="Campos-Telles M.P."/>
            <person name="Grau M."/>
            <person name="Mikheyev A.S."/>
        </authorList>
    </citation>
    <scope>NUCLEOTIDE SEQUENCE</scope>
    <source>
        <tissue evidence="4">Venom_gland</tissue>
    </source>
</reference>
<dbReference type="Pfam" id="PF00078">
    <property type="entry name" value="RVT_1"/>
    <property type="match status" value="1"/>
</dbReference>
<evidence type="ECO:0000313" key="4">
    <source>
        <dbReference type="EMBL" id="LAB26066.1"/>
    </source>
</evidence>
<dbReference type="PANTHER" id="PTHR24559:SF440">
    <property type="entry name" value="RIBONUCLEASE H"/>
    <property type="match status" value="1"/>
</dbReference>
<dbReference type="InterPro" id="IPR043128">
    <property type="entry name" value="Rev_trsase/Diguanyl_cyclase"/>
</dbReference>
<dbReference type="InterPro" id="IPR000477">
    <property type="entry name" value="RT_dom"/>
</dbReference>